<dbReference type="RefSeq" id="XP_046015320.1">
    <property type="nucleotide sequence ID" value="XM_046156527.1"/>
</dbReference>
<protein>
    <submittedName>
        <fullName evidence="2">Uncharacterized protein</fullName>
    </submittedName>
</protein>
<reference evidence="2" key="1">
    <citation type="journal article" date="2021" name="Nat. Commun.">
        <title>Genetic determinants of endophytism in the Arabidopsis root mycobiome.</title>
        <authorList>
            <person name="Mesny F."/>
            <person name="Miyauchi S."/>
            <person name="Thiergart T."/>
            <person name="Pickel B."/>
            <person name="Atanasova L."/>
            <person name="Karlsson M."/>
            <person name="Huettel B."/>
            <person name="Barry K.W."/>
            <person name="Haridas S."/>
            <person name="Chen C."/>
            <person name="Bauer D."/>
            <person name="Andreopoulos W."/>
            <person name="Pangilinan J."/>
            <person name="LaButti K."/>
            <person name="Riley R."/>
            <person name="Lipzen A."/>
            <person name="Clum A."/>
            <person name="Drula E."/>
            <person name="Henrissat B."/>
            <person name="Kohler A."/>
            <person name="Grigoriev I.V."/>
            <person name="Martin F.M."/>
            <person name="Hacquard S."/>
        </authorList>
    </citation>
    <scope>NUCLEOTIDE SEQUENCE</scope>
    <source>
        <strain evidence="2">MPI-CAGE-CH-0230</strain>
    </source>
</reference>
<organism evidence="2 3">
    <name type="scientific">Microdochium trichocladiopsis</name>
    <dbReference type="NCBI Taxonomy" id="1682393"/>
    <lineage>
        <taxon>Eukaryota</taxon>
        <taxon>Fungi</taxon>
        <taxon>Dikarya</taxon>
        <taxon>Ascomycota</taxon>
        <taxon>Pezizomycotina</taxon>
        <taxon>Sordariomycetes</taxon>
        <taxon>Xylariomycetidae</taxon>
        <taxon>Xylariales</taxon>
        <taxon>Microdochiaceae</taxon>
        <taxon>Microdochium</taxon>
    </lineage>
</organism>
<sequence>MFVTDACLASDLVFPNVGITTTIRPSKNTTRHNRRLERERAEASSFFPIQLNEPTTNIVSNEKTSVVDAQADLFPKPGMSGIFPFDHEKEKMVHRHIQEQSHPIELEDINYAQPLEEPATQKTGASRSLMSLHRVRSSSLSTTEHTAASYGDEMFDMYRETLFATGVFRNTGIDIIADGMVCSAESHPDETDVYARRLEGLRSEGARPTSCSRTTLATGEAPLQSTNVHVSGVACSPFPGPSPSAEQSRTQDMITTQHTETKPPMHYVTHHINQQDCVKLGDAGRSSDKSCVNPVERSKELCAHLSLQQASPAGDQHEQQDGDRGKEAIHELDLDCQYRDTGESLYGTVDPSQQTPPLLSSCSGGHPHSQHHRHSPSPRPCCDGHHAIAQSQEAASDVVPLPQIPSSGLTHMACLPSLPRHCQRDTIDTLSREICDDTQLQQYNAGRPAYGSDENRRSAPNSLHYHIHSHSPEDGVNAMQDEDIMGHSDLRAVFDESAYNNAAEGWFSNDRMEYQDMLDFWRPNSFRTM</sequence>
<feature type="region of interest" description="Disordered" evidence="1">
    <location>
        <begin position="342"/>
        <end position="385"/>
    </location>
</feature>
<evidence type="ECO:0000313" key="2">
    <source>
        <dbReference type="EMBL" id="KAH7035227.1"/>
    </source>
</evidence>
<dbReference type="AlphaFoldDB" id="A0A9P8YBH9"/>
<gene>
    <name evidence="2" type="ORF">B0I36DRAFT_347038</name>
</gene>
<evidence type="ECO:0000313" key="3">
    <source>
        <dbReference type="Proteomes" id="UP000756346"/>
    </source>
</evidence>
<dbReference type="EMBL" id="JAGTJQ010000003">
    <property type="protein sequence ID" value="KAH7035227.1"/>
    <property type="molecule type" value="Genomic_DNA"/>
</dbReference>
<name>A0A9P8YBH9_9PEZI</name>
<accession>A0A9P8YBH9</accession>
<comment type="caution">
    <text evidence="2">The sequence shown here is derived from an EMBL/GenBank/DDBJ whole genome shotgun (WGS) entry which is preliminary data.</text>
</comment>
<keyword evidence="3" id="KW-1185">Reference proteome</keyword>
<evidence type="ECO:0000256" key="1">
    <source>
        <dbReference type="SAM" id="MobiDB-lite"/>
    </source>
</evidence>
<proteinExistence type="predicted"/>
<feature type="compositionally biased region" description="Polar residues" evidence="1">
    <location>
        <begin position="350"/>
        <end position="362"/>
    </location>
</feature>
<dbReference type="Proteomes" id="UP000756346">
    <property type="component" value="Unassembled WGS sequence"/>
</dbReference>
<dbReference type="GeneID" id="70186073"/>